<comment type="subcellular location">
    <subcellularLocation>
        <location evidence="1 9">Cell inner membrane</location>
        <topology evidence="1 9">Multi-pass membrane protein</topology>
    </subcellularLocation>
</comment>
<keyword evidence="2 9" id="KW-0813">Transport</keyword>
<protein>
    <recommendedName>
        <fullName evidence="9">TRAP transporter small permease protein</fullName>
    </recommendedName>
</protein>
<dbReference type="PANTHER" id="PTHR35011">
    <property type="entry name" value="2,3-DIKETO-L-GULONATE TRAP TRANSPORTER SMALL PERMEASE PROTEIN YIAM"/>
    <property type="match status" value="1"/>
</dbReference>
<keyword evidence="6 9" id="KW-1133">Transmembrane helix</keyword>
<accession>A0ABV7EKC6</accession>
<dbReference type="RefSeq" id="WP_380685271.1">
    <property type="nucleotide sequence ID" value="NZ_JBHRSS010000001.1"/>
</dbReference>
<feature type="transmembrane region" description="Helical" evidence="9">
    <location>
        <begin position="128"/>
        <end position="153"/>
    </location>
</feature>
<dbReference type="Pfam" id="PF04290">
    <property type="entry name" value="DctQ"/>
    <property type="match status" value="1"/>
</dbReference>
<reference evidence="12" key="1">
    <citation type="journal article" date="2019" name="Int. J. Syst. Evol. Microbiol.">
        <title>The Global Catalogue of Microorganisms (GCM) 10K type strain sequencing project: providing services to taxonomists for standard genome sequencing and annotation.</title>
        <authorList>
            <consortium name="The Broad Institute Genomics Platform"/>
            <consortium name="The Broad Institute Genome Sequencing Center for Infectious Disease"/>
            <person name="Wu L."/>
            <person name="Ma J."/>
        </authorList>
    </citation>
    <scope>NUCLEOTIDE SEQUENCE [LARGE SCALE GENOMIC DNA]</scope>
    <source>
        <strain evidence="12">KCTC 52640</strain>
    </source>
</reference>
<comment type="subunit">
    <text evidence="9">The complex comprises the extracytoplasmic solute receptor protein and the two transmembrane proteins.</text>
</comment>
<dbReference type="InterPro" id="IPR055348">
    <property type="entry name" value="DctQ"/>
</dbReference>
<evidence type="ECO:0000256" key="6">
    <source>
        <dbReference type="ARBA" id="ARBA00022989"/>
    </source>
</evidence>
<sequence length="156" mass="16949">MPRWLNRIEESLAALVLAAMVTLAFANVLTRYLLHYPLAASHELIVNAFVWLTLIGIAIGLREGEEGAHIRFVAATEFLPPALRRGAIALGFLVTAALFGVLAWLSFLQVQDDLLLGMTSPALGWPNWVYTGPTPALSAWVSVRALAGAFAALRKR</sequence>
<organism evidence="11 12">
    <name type="scientific">Salinisphaera aquimarina</name>
    <dbReference type="NCBI Taxonomy" id="2094031"/>
    <lineage>
        <taxon>Bacteria</taxon>
        <taxon>Pseudomonadati</taxon>
        <taxon>Pseudomonadota</taxon>
        <taxon>Gammaproteobacteria</taxon>
        <taxon>Salinisphaerales</taxon>
        <taxon>Salinisphaeraceae</taxon>
        <taxon>Salinisphaera</taxon>
    </lineage>
</organism>
<dbReference type="InterPro" id="IPR007387">
    <property type="entry name" value="TRAP_DctQ"/>
</dbReference>
<feature type="domain" description="Tripartite ATP-independent periplasmic transporters DctQ component" evidence="10">
    <location>
        <begin position="20"/>
        <end position="153"/>
    </location>
</feature>
<name>A0ABV7EKC6_9GAMM</name>
<evidence type="ECO:0000256" key="9">
    <source>
        <dbReference type="RuleBase" id="RU369079"/>
    </source>
</evidence>
<gene>
    <name evidence="11" type="ORF">ACFOSU_00310</name>
</gene>
<evidence type="ECO:0000256" key="7">
    <source>
        <dbReference type="ARBA" id="ARBA00023136"/>
    </source>
</evidence>
<evidence type="ECO:0000256" key="8">
    <source>
        <dbReference type="ARBA" id="ARBA00038436"/>
    </source>
</evidence>
<feature type="transmembrane region" description="Helical" evidence="9">
    <location>
        <begin position="12"/>
        <end position="32"/>
    </location>
</feature>
<keyword evidence="3" id="KW-1003">Cell membrane</keyword>
<comment type="caution">
    <text evidence="11">The sequence shown here is derived from an EMBL/GenBank/DDBJ whole genome shotgun (WGS) entry which is preliminary data.</text>
</comment>
<evidence type="ECO:0000256" key="5">
    <source>
        <dbReference type="ARBA" id="ARBA00022692"/>
    </source>
</evidence>
<evidence type="ECO:0000256" key="2">
    <source>
        <dbReference type="ARBA" id="ARBA00022448"/>
    </source>
</evidence>
<feature type="transmembrane region" description="Helical" evidence="9">
    <location>
        <begin position="44"/>
        <end position="61"/>
    </location>
</feature>
<proteinExistence type="inferred from homology"/>
<evidence type="ECO:0000313" key="11">
    <source>
        <dbReference type="EMBL" id="MFC3102328.1"/>
    </source>
</evidence>
<evidence type="ECO:0000256" key="3">
    <source>
        <dbReference type="ARBA" id="ARBA00022475"/>
    </source>
</evidence>
<evidence type="ECO:0000256" key="4">
    <source>
        <dbReference type="ARBA" id="ARBA00022519"/>
    </source>
</evidence>
<keyword evidence="7 9" id="KW-0472">Membrane</keyword>
<feature type="transmembrane region" description="Helical" evidence="9">
    <location>
        <begin position="87"/>
        <end position="108"/>
    </location>
</feature>
<keyword evidence="12" id="KW-1185">Reference proteome</keyword>
<evidence type="ECO:0000256" key="1">
    <source>
        <dbReference type="ARBA" id="ARBA00004429"/>
    </source>
</evidence>
<dbReference type="Proteomes" id="UP001595462">
    <property type="component" value="Unassembled WGS sequence"/>
</dbReference>
<keyword evidence="4 9" id="KW-0997">Cell inner membrane</keyword>
<comment type="similarity">
    <text evidence="8 9">Belongs to the TRAP transporter small permease family.</text>
</comment>
<evidence type="ECO:0000259" key="10">
    <source>
        <dbReference type="Pfam" id="PF04290"/>
    </source>
</evidence>
<keyword evidence="5 9" id="KW-0812">Transmembrane</keyword>
<evidence type="ECO:0000313" key="12">
    <source>
        <dbReference type="Proteomes" id="UP001595462"/>
    </source>
</evidence>
<comment type="function">
    <text evidence="9">Part of the tripartite ATP-independent periplasmic (TRAP) transport system.</text>
</comment>
<dbReference type="EMBL" id="JBHRSS010000001">
    <property type="protein sequence ID" value="MFC3102328.1"/>
    <property type="molecule type" value="Genomic_DNA"/>
</dbReference>
<dbReference type="PANTHER" id="PTHR35011:SF2">
    <property type="entry name" value="2,3-DIKETO-L-GULONATE TRAP TRANSPORTER SMALL PERMEASE PROTEIN YIAM"/>
    <property type="match status" value="1"/>
</dbReference>